<feature type="compositionally biased region" description="Polar residues" evidence="1">
    <location>
        <begin position="650"/>
        <end position="668"/>
    </location>
</feature>
<organism evidence="2">
    <name type="scientific">Skeletonema marinoi</name>
    <dbReference type="NCBI Taxonomy" id="267567"/>
    <lineage>
        <taxon>Eukaryota</taxon>
        <taxon>Sar</taxon>
        <taxon>Stramenopiles</taxon>
        <taxon>Ochrophyta</taxon>
        <taxon>Bacillariophyta</taxon>
        <taxon>Coscinodiscophyceae</taxon>
        <taxon>Thalassiosirophycidae</taxon>
        <taxon>Thalassiosirales</taxon>
        <taxon>Skeletonemataceae</taxon>
        <taxon>Skeletonema</taxon>
        <taxon>Skeletonema marinoi-dohrnii complex</taxon>
    </lineage>
</organism>
<feature type="region of interest" description="Disordered" evidence="1">
    <location>
        <begin position="928"/>
        <end position="1004"/>
    </location>
</feature>
<feature type="region of interest" description="Disordered" evidence="1">
    <location>
        <begin position="646"/>
        <end position="673"/>
    </location>
</feature>
<accession>A0A7S2LR21</accession>
<proteinExistence type="predicted"/>
<name>A0A7S2LR21_9STRA</name>
<feature type="compositionally biased region" description="Polar residues" evidence="1">
    <location>
        <begin position="1056"/>
        <end position="1068"/>
    </location>
</feature>
<protein>
    <submittedName>
        <fullName evidence="2">Uncharacterized protein</fullName>
    </submittedName>
</protein>
<dbReference type="EMBL" id="HBGZ01020554">
    <property type="protein sequence ID" value="CAD9613825.1"/>
    <property type="molecule type" value="Transcribed_RNA"/>
</dbReference>
<reference evidence="2" key="1">
    <citation type="submission" date="2021-01" db="EMBL/GenBank/DDBJ databases">
        <authorList>
            <person name="Corre E."/>
            <person name="Pelletier E."/>
            <person name="Niang G."/>
            <person name="Scheremetjew M."/>
            <person name="Finn R."/>
            <person name="Kale V."/>
            <person name="Holt S."/>
            <person name="Cochrane G."/>
            <person name="Meng A."/>
            <person name="Brown T."/>
            <person name="Cohen L."/>
        </authorList>
    </citation>
    <scope>NUCLEOTIDE SEQUENCE</scope>
    <source>
        <strain evidence="2">SM1012Den-03</strain>
    </source>
</reference>
<gene>
    <name evidence="2" type="ORF">SMAR0320_LOCUS14762</name>
</gene>
<evidence type="ECO:0000313" key="2">
    <source>
        <dbReference type="EMBL" id="CAD9613825.1"/>
    </source>
</evidence>
<evidence type="ECO:0000256" key="1">
    <source>
        <dbReference type="SAM" id="MobiDB-lite"/>
    </source>
</evidence>
<sequence>MTTVGDGGGAAVFPFPLTVVDESGATVNDTITNTSGVYVRPITGRNNFPARSPRPPRRMRAVDWCPPQHQPPQQQLPLQSFVPSDRTRMSNPSISGITPSVVTSRAVRMADDNTITTFATMTTMGDAGSILEEDMEDEESSSDEDSVNGDELVGEGVETNNDGVPYEDSMEEVEDGNGAVVDKIPKHSNTQGEMSISVATNQAVRAPDDHSVVTFATVATIGDRGNSHVVDRLPSFTATRVGESVTTNETVQIGDHESVATWATMNTMKGQITGNVVDHVPSREEQIVPSNPNAGTEPGASLSIRTSNAVQDERSTTTFTTNATAFTERGIQEVVDKIPTFAGGSGRSVMSGVTSQAVRVNDDSTASFATMTTAGDVGSLYETEVLATDQDQRPRILSDAEYEFDELDRSVVDTIPEATSSVASGTTNHSVRTGEEGSVTTFATMTTAGVDKVPSSNVVSSAASVTTNLAVRINDDQSVATWATMTTSAIAGHTNEHVVDKTPALTGRTDSSIVSGTTNHAIKDRDDQSVVTWNTMTTAGARAQAPNAVDRVPSFYNSSALSISGDTDQAVRTPDDQSVVTFATMTTAGYGRESSNVVDNIPSFNERTDTSVVMSDTVLMGDNESVATWATMNTMRGQITGNVVDHVPSQEESGPNPSQMSVRTSNAVQDERSTTTFTTNATAFTERGIQEVVDKIPTFAGGSGRSVMSGVTSQAVRVNDDRSTASFATMTTAGDPFPQDRAGNTLVDRIPSFADRTTSVSLSGRTDAAKVGDDLTATTFATLTTAGDGTNNTYQNEDPRYPDHSGNDEVMSGSAASRPTAGILRESRHSIKSPIVVPPTGGADDVPALVSNAHILRAITDLRFHVDYRIGELREVNRRDSERVLQLVQQEQARRTALEARLHSQLLMQSESMVAMELKVLRLEAKIASRESHRQSRHQSNGGVTMDRLPPIAATPSTPNQSDEEADSFEELDLTPRATRSSSVGQLSQGGGGGGGNRGGPTNIAVVTRSGASVASAVTAMSFPDEGFSHMDHVMNNDGSEDGDVEDEGDDDDGSQSTPTQGSRNQISNLESILLNPIPVVGGNDQGISTRAIRGDTDGNSSLPTSVTSTTMASTVITATTRGDTSVGIARIPSRASEEDALAENIEEQPRSRDQSPLTVQSAATETLQSVASASLGPSILSTAAVAPARSFGTRRANAAIAAANAQEGRSLANRVVSFTTNDLVAEGLVPPQENDGGGDSITMPDDLDLSDIADVFSNSARAWREEYEQRLDAIHKRLDSR</sequence>
<feature type="region of interest" description="Disordered" evidence="1">
    <location>
        <begin position="1029"/>
        <end position="1068"/>
    </location>
</feature>
<feature type="region of interest" description="Disordered" evidence="1">
    <location>
        <begin position="784"/>
        <end position="815"/>
    </location>
</feature>
<feature type="compositionally biased region" description="Polar residues" evidence="1">
    <location>
        <begin position="978"/>
        <end position="987"/>
    </location>
</feature>
<feature type="region of interest" description="Disordered" evidence="1">
    <location>
        <begin position="1135"/>
        <end position="1161"/>
    </location>
</feature>
<feature type="compositionally biased region" description="Acidic residues" evidence="1">
    <location>
        <begin position="1039"/>
        <end position="1054"/>
    </location>
</feature>
<feature type="compositionally biased region" description="Basic and acidic residues" evidence="1">
    <location>
        <begin position="797"/>
        <end position="807"/>
    </location>
</feature>
<feature type="compositionally biased region" description="Acidic residues" evidence="1">
    <location>
        <begin position="133"/>
        <end position="148"/>
    </location>
</feature>
<feature type="region of interest" description="Disordered" evidence="1">
    <location>
        <begin position="133"/>
        <end position="170"/>
    </location>
</feature>
<feature type="compositionally biased region" description="Gly residues" evidence="1">
    <location>
        <begin position="988"/>
        <end position="999"/>
    </location>
</feature>
<feature type="compositionally biased region" description="Acidic residues" evidence="1">
    <location>
        <begin position="962"/>
        <end position="973"/>
    </location>
</feature>